<dbReference type="EMBL" id="SMBH01000022">
    <property type="protein sequence ID" value="TCU10044.1"/>
    <property type="molecule type" value="Genomic_DNA"/>
</dbReference>
<name>A0A4R3PY47_RHISU</name>
<gene>
    <name evidence="1" type="ORF">EV132_12235</name>
</gene>
<evidence type="ECO:0000313" key="1">
    <source>
        <dbReference type="EMBL" id="TCU10044.1"/>
    </source>
</evidence>
<reference evidence="1 2" key="1">
    <citation type="submission" date="2019-03" db="EMBL/GenBank/DDBJ databases">
        <title>Genomic Encyclopedia of Type Strains, Phase IV (KMG-V): Genome sequencing to study the core and pangenomes of soil and plant-associated prokaryotes.</title>
        <authorList>
            <person name="Whitman W."/>
        </authorList>
    </citation>
    <scope>NUCLEOTIDE SEQUENCE [LARGE SCALE GENOMIC DNA]</scope>
    <source>
        <strain evidence="1 2">Hc14</strain>
    </source>
</reference>
<sequence>MPCQKCSKYSNAKTIINPTSRDATYVWEMISAPPVYRVCIGGIESDRRKFIKKRWRNGPPSWGRSFGNIYAIDPFFTKLTGITEGIIETEGMPLKDALAGSIASPKARVSGRGARTN</sequence>
<evidence type="ECO:0000313" key="2">
    <source>
        <dbReference type="Proteomes" id="UP000294576"/>
    </source>
</evidence>
<dbReference type="Proteomes" id="UP000294576">
    <property type="component" value="Unassembled WGS sequence"/>
</dbReference>
<protein>
    <submittedName>
        <fullName evidence="1">Uncharacterized protein</fullName>
    </submittedName>
</protein>
<proteinExistence type="predicted"/>
<comment type="caution">
    <text evidence="1">The sequence shown here is derived from an EMBL/GenBank/DDBJ whole genome shotgun (WGS) entry which is preliminary data.</text>
</comment>
<organism evidence="1 2">
    <name type="scientific">Rhizobium sullae</name>
    <name type="common">Rhizobium hedysari</name>
    <dbReference type="NCBI Taxonomy" id="50338"/>
    <lineage>
        <taxon>Bacteria</taxon>
        <taxon>Pseudomonadati</taxon>
        <taxon>Pseudomonadota</taxon>
        <taxon>Alphaproteobacteria</taxon>
        <taxon>Hyphomicrobiales</taxon>
        <taxon>Rhizobiaceae</taxon>
        <taxon>Rhizobium/Agrobacterium group</taxon>
        <taxon>Rhizobium</taxon>
    </lineage>
</organism>
<accession>A0A4R3PY47</accession>
<dbReference type="AlphaFoldDB" id="A0A4R3PY47"/>